<evidence type="ECO:0000313" key="2">
    <source>
        <dbReference type="EMBL" id="SUM88151.1"/>
    </source>
</evidence>
<dbReference type="AlphaFoldDB" id="A0A7Z7QNU4"/>
<proteinExistence type="predicted"/>
<sequence length="60" mass="6796">MEANSVPSYSRSNRCTLPQYNHVILTDCLFESTNKGQQNDNACGYLIEAKRKIADTLENE</sequence>
<dbReference type="EMBL" id="LR962863">
    <property type="protein sequence ID" value="CAD7359340.1"/>
    <property type="molecule type" value="Genomic_DNA"/>
</dbReference>
<dbReference type="Proteomes" id="UP000264146">
    <property type="component" value="Chromosome"/>
</dbReference>
<accession>A0A7Z7QNU4</accession>
<gene>
    <name evidence="2" type="ORF">NCTC12218_00946</name>
</gene>
<dbReference type="EMBL" id="UHEF01000001">
    <property type="protein sequence ID" value="SUM88151.1"/>
    <property type="molecule type" value="Genomic_DNA"/>
</dbReference>
<evidence type="ECO:0000313" key="3">
    <source>
        <dbReference type="Proteomes" id="UP000264146"/>
    </source>
</evidence>
<organism evidence="2">
    <name type="scientific">Staphylococcus schleiferi</name>
    <dbReference type="NCBI Taxonomy" id="1295"/>
    <lineage>
        <taxon>Bacteria</taxon>
        <taxon>Bacillati</taxon>
        <taxon>Bacillota</taxon>
        <taxon>Bacilli</taxon>
        <taxon>Bacillales</taxon>
        <taxon>Staphylococcaceae</taxon>
        <taxon>Staphylococcus</taxon>
    </lineage>
</organism>
<name>A0A7Z7QNU4_STASC</name>
<evidence type="ECO:0000313" key="1">
    <source>
        <dbReference type="EMBL" id="CAD7359340.1"/>
    </source>
</evidence>
<protein>
    <submittedName>
        <fullName evidence="2">Uncharacterized protein</fullName>
    </submittedName>
</protein>
<reference evidence="2" key="1">
    <citation type="submission" date="2018-06" db="EMBL/GenBank/DDBJ databases">
        <authorList>
            <consortium name="Pathogen Informatics"/>
            <person name="Doyle S."/>
        </authorList>
    </citation>
    <scope>NUCLEOTIDE SEQUENCE [LARGE SCALE GENOMIC DNA]</scope>
    <source>
        <strain evidence="2">NCTC12218</strain>
    </source>
</reference>
<reference evidence="1 3" key="2">
    <citation type="submission" date="2020-11" db="EMBL/GenBank/DDBJ databases">
        <authorList>
            <consortium name="Pathogen Informatics"/>
        </authorList>
    </citation>
    <scope>NUCLEOTIDE SEQUENCE [LARGE SCALE GENOMIC DNA]</scope>
    <source>
        <strain evidence="1 3">NCTC12218</strain>
    </source>
</reference>
<dbReference type="RefSeq" id="WP_016425486.1">
    <property type="nucleotide sequence ID" value="NZ_CABKRV010000001.1"/>
</dbReference>